<dbReference type="Proteomes" id="UP000616151">
    <property type="component" value="Unassembled WGS sequence"/>
</dbReference>
<name>A0ACC5R1C0_9HYPH</name>
<accession>A0ACC5R1C0</accession>
<evidence type="ECO:0000313" key="2">
    <source>
        <dbReference type="Proteomes" id="UP000616151"/>
    </source>
</evidence>
<reference evidence="1" key="1">
    <citation type="submission" date="2021-01" db="EMBL/GenBank/DDBJ databases">
        <authorList>
            <person name="Sun Q."/>
        </authorList>
    </citation>
    <scope>NUCLEOTIDE SEQUENCE</scope>
    <source>
        <strain evidence="1">YIM B02566</strain>
    </source>
</reference>
<dbReference type="EMBL" id="JAENHL010000006">
    <property type="protein sequence ID" value="MBK1866427.1"/>
    <property type="molecule type" value="Genomic_DNA"/>
</dbReference>
<protein>
    <submittedName>
        <fullName evidence="1">Helix-turn-helix transcriptional regulator</fullName>
    </submittedName>
</protein>
<organism evidence="1 2">
    <name type="scientific">Taklimakanibacter albus</name>
    <dbReference type="NCBI Taxonomy" id="2800327"/>
    <lineage>
        <taxon>Bacteria</taxon>
        <taxon>Pseudomonadati</taxon>
        <taxon>Pseudomonadota</taxon>
        <taxon>Alphaproteobacteria</taxon>
        <taxon>Hyphomicrobiales</taxon>
        <taxon>Aestuariivirgaceae</taxon>
        <taxon>Taklimakanibacter</taxon>
    </lineage>
</organism>
<sequence length="366" mass="40327">MDSRFASIVDEIYEAAFIPEKWLRVLDLISATADCAGSTMFLAARAKTHFIASDCLLRTYEDCVKAGVMELSQNPRASRMLAKNHPGFITDTDVLSLEEIETHPMYRLGLRPTGFGWGTGTFVPLINGDMLVFSCEKYFDKGPVTPAGVSALDELRPHLARSAAISARVSFERMRAAIASLAEIGLPAFAVDGACRQLAENNLVDELRQYVSHGAFNTVQFRDRKADRLFRNAIRSIDRDGPGTSRSFIAYRPEDDLPPAVIHVLPIRKNAHDIFGRAEAVVVANLPNPVRHPNADILNNIFDLTPAQSRVARSLLSGKTIQETASELKLSRETVKSHLDAVFVKTGTHRQSDLVILLSSLLIRSG</sequence>
<evidence type="ECO:0000313" key="1">
    <source>
        <dbReference type="EMBL" id="MBK1866427.1"/>
    </source>
</evidence>
<comment type="caution">
    <text evidence="1">The sequence shown here is derived from an EMBL/GenBank/DDBJ whole genome shotgun (WGS) entry which is preliminary data.</text>
</comment>
<keyword evidence="2" id="KW-1185">Reference proteome</keyword>
<gene>
    <name evidence="1" type="ORF">JHL16_08700</name>
</gene>
<proteinExistence type="predicted"/>